<gene>
    <name evidence="3" type="ORF">BRAA04T16806Z</name>
    <name evidence="2" type="ORF">BRAPAZ1V2_A04P12560.2</name>
</gene>
<evidence type="ECO:0000256" key="1">
    <source>
        <dbReference type="SAM" id="Phobius"/>
    </source>
</evidence>
<keyword evidence="1" id="KW-0812">Transmembrane</keyword>
<feature type="transmembrane region" description="Helical" evidence="1">
    <location>
        <begin position="57"/>
        <end position="85"/>
    </location>
</feature>
<dbReference type="EMBL" id="LR031576">
    <property type="protein sequence ID" value="VDD12122.1"/>
    <property type="molecule type" value="Genomic_DNA"/>
</dbReference>
<reference evidence="3" key="1">
    <citation type="submission" date="2018-11" db="EMBL/GenBank/DDBJ databases">
        <authorList>
            <consortium name="Genoscope - CEA"/>
            <person name="William W."/>
        </authorList>
    </citation>
    <scope>NUCLEOTIDE SEQUENCE</scope>
</reference>
<name>A0A3P6CUP3_BRACM</name>
<organism evidence="3">
    <name type="scientific">Brassica campestris</name>
    <name type="common">Field mustard</name>
    <dbReference type="NCBI Taxonomy" id="3711"/>
    <lineage>
        <taxon>Eukaryota</taxon>
        <taxon>Viridiplantae</taxon>
        <taxon>Streptophyta</taxon>
        <taxon>Embryophyta</taxon>
        <taxon>Tracheophyta</taxon>
        <taxon>Spermatophyta</taxon>
        <taxon>Magnoliopsida</taxon>
        <taxon>eudicotyledons</taxon>
        <taxon>Gunneridae</taxon>
        <taxon>Pentapetalae</taxon>
        <taxon>rosids</taxon>
        <taxon>malvids</taxon>
        <taxon>Brassicales</taxon>
        <taxon>Brassicaceae</taxon>
        <taxon>Brassiceae</taxon>
        <taxon>Brassica</taxon>
    </lineage>
</organism>
<keyword evidence="1" id="KW-1133">Transmembrane helix</keyword>
<dbReference type="EMBL" id="LS974620">
    <property type="protein sequence ID" value="CAG7906355.1"/>
    <property type="molecule type" value="Genomic_DNA"/>
</dbReference>
<dbReference type="Gramene" id="A04p12560.2_BraZ1">
    <property type="protein sequence ID" value="A04p12560.2_BraZ1.CDS"/>
    <property type="gene ID" value="A04g12560.2_BraZ1"/>
</dbReference>
<protein>
    <submittedName>
        <fullName evidence="2">Uncharacterized protein</fullName>
    </submittedName>
</protein>
<dbReference type="Proteomes" id="UP000694005">
    <property type="component" value="Chromosome A04"/>
</dbReference>
<sequence>MKKGVNESPMKKQPKHKKRIMHCGICGIYDHNSRSHTKNQVLLLKFLLQPLNKLPRLLLQLVLAVMLFSAMMTGANGLVLCSLGFC</sequence>
<evidence type="ECO:0000313" key="2">
    <source>
        <dbReference type="EMBL" id="CAG7906355.1"/>
    </source>
</evidence>
<dbReference type="AlphaFoldDB" id="A0A3P6CUP3"/>
<accession>A0A3P6CUP3</accession>
<proteinExistence type="predicted"/>
<evidence type="ECO:0000313" key="3">
    <source>
        <dbReference type="EMBL" id="VDD12122.1"/>
    </source>
</evidence>
<keyword evidence="1" id="KW-0472">Membrane</keyword>